<dbReference type="PROSITE" id="PS50943">
    <property type="entry name" value="HTH_CROC1"/>
    <property type="match status" value="1"/>
</dbReference>
<name>A0A5E5BIU8_9BURK</name>
<dbReference type="Gene3D" id="2.10.109.10">
    <property type="entry name" value="Umud Fragment, subunit A"/>
    <property type="match status" value="1"/>
</dbReference>
<feature type="domain" description="HTH cro/C1-type" evidence="1">
    <location>
        <begin position="20"/>
        <end position="66"/>
    </location>
</feature>
<dbReference type="InterPro" id="IPR010982">
    <property type="entry name" value="Lambda_DNA-bd_dom_sf"/>
</dbReference>
<dbReference type="PANTHER" id="PTHR33516">
    <property type="entry name" value="LEXA REPRESSOR"/>
    <property type="match status" value="1"/>
</dbReference>
<organism evidence="2 3">
    <name type="scientific">Pandoraea sputorum</name>
    <dbReference type="NCBI Taxonomy" id="93222"/>
    <lineage>
        <taxon>Bacteria</taxon>
        <taxon>Pseudomonadati</taxon>
        <taxon>Pseudomonadota</taxon>
        <taxon>Betaproteobacteria</taxon>
        <taxon>Burkholderiales</taxon>
        <taxon>Burkholderiaceae</taxon>
        <taxon>Pandoraea</taxon>
    </lineage>
</organism>
<dbReference type="PANTHER" id="PTHR33516:SF2">
    <property type="entry name" value="LEXA REPRESSOR-RELATED"/>
    <property type="match status" value="1"/>
</dbReference>
<dbReference type="InterPro" id="IPR001387">
    <property type="entry name" value="Cro/C1-type_HTH"/>
</dbReference>
<dbReference type="CDD" id="cd06529">
    <property type="entry name" value="S24_LexA-like"/>
    <property type="match status" value="1"/>
</dbReference>
<dbReference type="InterPro" id="IPR050077">
    <property type="entry name" value="LexA_repressor"/>
</dbReference>
<dbReference type="SUPFAM" id="SSF51306">
    <property type="entry name" value="LexA/Signal peptidase"/>
    <property type="match status" value="1"/>
</dbReference>
<evidence type="ECO:0000313" key="2">
    <source>
        <dbReference type="EMBL" id="VVE84965.1"/>
    </source>
</evidence>
<sequence>MAQVGLDFLYIRDMDIAQWIRASREAAQLKQDELAEKLGKTRGNISAWENGRHEPSYSQILEIARLTKHAVPIPGMESEPHRNVSAAEIGQRRIPLISSVQAGLMSEALEPFPAGAAFEYLLTDLKLSEHAFALAIEGRSMEPDFNEGDRIIVDPALRPQPGDFVVAKNGREEATFKKYRPRGVGADGREVFELVPLNDDYPTINSEHEPARIIGVMVEHRRYRRR</sequence>
<dbReference type="Pfam" id="PF00717">
    <property type="entry name" value="Peptidase_S24"/>
    <property type="match status" value="1"/>
</dbReference>
<reference evidence="2 3" key="1">
    <citation type="submission" date="2019-08" db="EMBL/GenBank/DDBJ databases">
        <authorList>
            <person name="Peeters C."/>
        </authorList>
    </citation>
    <scope>NUCLEOTIDE SEQUENCE [LARGE SCALE GENOMIC DNA]</scope>
    <source>
        <strain evidence="2 3">LMG 31121</strain>
    </source>
</reference>
<dbReference type="InterPro" id="IPR036286">
    <property type="entry name" value="LexA/Signal_pep-like_sf"/>
</dbReference>
<dbReference type="GO" id="GO:0003677">
    <property type="term" value="F:DNA binding"/>
    <property type="evidence" value="ECO:0007669"/>
    <property type="project" value="InterPro"/>
</dbReference>
<dbReference type="AlphaFoldDB" id="A0A5E5BIU8"/>
<dbReference type="CDD" id="cd00093">
    <property type="entry name" value="HTH_XRE"/>
    <property type="match status" value="1"/>
</dbReference>
<dbReference type="EMBL" id="CABPSR010000022">
    <property type="protein sequence ID" value="VVE84965.1"/>
    <property type="molecule type" value="Genomic_DNA"/>
</dbReference>
<gene>
    <name evidence="2" type="ORF">PSP31121_05017</name>
</gene>
<accession>A0A5E5BIU8</accession>
<dbReference type="SUPFAM" id="SSF47413">
    <property type="entry name" value="lambda repressor-like DNA-binding domains"/>
    <property type="match status" value="1"/>
</dbReference>
<dbReference type="Gene3D" id="1.10.260.40">
    <property type="entry name" value="lambda repressor-like DNA-binding domains"/>
    <property type="match status" value="1"/>
</dbReference>
<evidence type="ECO:0000313" key="3">
    <source>
        <dbReference type="Proteomes" id="UP000335538"/>
    </source>
</evidence>
<dbReference type="InterPro" id="IPR015927">
    <property type="entry name" value="Peptidase_S24_S26A/B/C"/>
</dbReference>
<evidence type="ECO:0000259" key="1">
    <source>
        <dbReference type="PROSITE" id="PS50943"/>
    </source>
</evidence>
<proteinExistence type="predicted"/>
<dbReference type="Pfam" id="PF01381">
    <property type="entry name" value="HTH_3"/>
    <property type="match status" value="1"/>
</dbReference>
<dbReference type="SMART" id="SM00530">
    <property type="entry name" value="HTH_XRE"/>
    <property type="match status" value="1"/>
</dbReference>
<dbReference type="InterPro" id="IPR039418">
    <property type="entry name" value="LexA-like"/>
</dbReference>
<protein>
    <submittedName>
        <fullName evidence="2">Peptidase S24</fullName>
    </submittedName>
</protein>
<dbReference type="Proteomes" id="UP000335538">
    <property type="component" value="Unassembled WGS sequence"/>
</dbReference>